<dbReference type="GO" id="GO:0008270">
    <property type="term" value="F:zinc ion binding"/>
    <property type="evidence" value="ECO:0007669"/>
    <property type="project" value="UniProtKB-KW"/>
</dbReference>
<feature type="coiled-coil region" evidence="6">
    <location>
        <begin position="204"/>
        <end position="231"/>
    </location>
</feature>
<evidence type="ECO:0000313" key="10">
    <source>
        <dbReference type="EMBL" id="DBA00565.1"/>
    </source>
</evidence>
<feature type="region of interest" description="Disordered" evidence="7">
    <location>
        <begin position="759"/>
        <end position="800"/>
    </location>
</feature>
<sequence>MFERQLDQAFCKEKSIATITRIFSKLQHRLMYAGFVHWHEHTLVLRKEALKAAALERSKVQAFKFFEKLASDAYVGTIDKAFRRWAQTCRDIIFQERTRAATKIQTLFRTRRAKMLLSGLKQASLDRDFRRKVEIQQLLKFETYGTIMKWSTLRMGFDLVLQNHCSRIIQFFFRRFLVACRALRRRIRKNAAIRIQCAARRKAARAQLEIKRELKRQRDALERASAIEIQRHGRGLLSKQRVKRIRAWKALQLRCAFRIQTCWRKCKERRALQVRFELRKRAIAAERRRLELIEIEKRRQKAALDIQRMARGLLGRLVFKRALYDRKLDRAARRLQVNWRRSKGRYALHLRFLAQRARLDEIMRRAATRIQGRVKIREAKKLKAQLKADYIFRCNNAITIQRRVRGWIKRRAFKRVLRAVIKIECFARRYLARMEVKRRRIAREELRQRREAAALKLQSWARGLKARQVSKGLKMERDLKRASALMIQRRVRGMEVRRAIKILKTAMELIDIEQKRMFFASARDPSPLLTFMTTHYMESPSNFTSEQLDWLEARVHEAQAQLAKENAAVTFLQRHYRGYMSRMAFWAMKCRVKARKELERHMATHIQRVVRGHQGRRQVQKMKQKSKMDELKLANVRERKYREQEIAWREKYQREQTAVQMKQAKDIEQRLKDAKRDAELAKWHADTLAFKKQELQEQKQIDKMLRIARLKGQTVDVEDDDDDDAEYQDEERNDDYNHWQVMQDENGYVYYFHTKTGESSWTLPDHPPDDPEAAAERAKRRKERRRKRKELEREQAKAKRAEAAAAALAALLEAENRRENTPSGSKGWWKKAEPEEVVPEGMCWKCKTNAAVKECLGCSDPKRRMYCLQCFVQEHLQAKSNKQRHDFRVLIKQRNPACCLSATCLAPDKPAPNLATYFCGQCKPNLHVLKQKANVIPQPLLSLDDGCYYCEECFPGAHETAEDQHHIPDAMHFKTGALLCSECNQMVATRQCDQCDEQFCNSCFDAIHAHSVKKGDHSFTLLEIIKDDLPSEKDAYCSECDVKKCTKMCNLCGDGFCDRCFDVVHVKGRKQHHTAISWESFTQVGDWLEVFDEKTNVKLYFNIETKESTNKQPFILKSGEERHHVQFIEKEQMMKRKEIELESTIIKLSEEVRGMKEQEEALKEEARKAMEEAEAIIAANSKNKKGKRAKLKSERGILAIFRRRRKKKEQEMTLEQKKRQELLKSIDPEDKDTVAGKLRTADRAAKEKKERETFGTKLFEQSIVNDLVTGK</sequence>
<keyword evidence="3" id="KW-0677">Repeat</keyword>
<reference evidence="10" key="2">
    <citation type="journal article" date="2023" name="Microbiol Resour">
        <title>Decontamination and Annotation of the Draft Genome Sequence of the Oomycete Lagenidium giganteum ARSEF 373.</title>
        <authorList>
            <person name="Morgan W.R."/>
            <person name="Tartar A."/>
        </authorList>
    </citation>
    <scope>NUCLEOTIDE SEQUENCE</scope>
    <source>
        <strain evidence="10">ARSEF 373</strain>
    </source>
</reference>
<feature type="compositionally biased region" description="Basic residues" evidence="7">
    <location>
        <begin position="778"/>
        <end position="788"/>
    </location>
</feature>
<evidence type="ECO:0000256" key="4">
    <source>
        <dbReference type="ARBA" id="ARBA00022860"/>
    </source>
</evidence>
<keyword evidence="4" id="KW-0112">Calmodulin-binding</keyword>
<evidence type="ECO:0000256" key="7">
    <source>
        <dbReference type="SAM" id="MobiDB-lite"/>
    </source>
</evidence>
<dbReference type="CDD" id="cd00201">
    <property type="entry name" value="WW"/>
    <property type="match status" value="1"/>
</dbReference>
<dbReference type="GO" id="GO:0005737">
    <property type="term" value="C:cytoplasm"/>
    <property type="evidence" value="ECO:0007669"/>
    <property type="project" value="UniProtKB-SubCell"/>
</dbReference>
<dbReference type="InterPro" id="IPR000315">
    <property type="entry name" value="Znf_B-box"/>
</dbReference>
<dbReference type="SMART" id="SM00015">
    <property type="entry name" value="IQ"/>
    <property type="match status" value="13"/>
</dbReference>
<dbReference type="Gene3D" id="1.20.5.190">
    <property type="match status" value="3"/>
</dbReference>
<keyword evidence="11" id="KW-1185">Reference proteome</keyword>
<dbReference type="PANTHER" id="PTHR22706:SF1">
    <property type="entry name" value="ASSEMBLY FACTOR FOR SPINDLE MICROTUBULES"/>
    <property type="match status" value="1"/>
</dbReference>
<dbReference type="GO" id="GO:0007051">
    <property type="term" value="P:spindle organization"/>
    <property type="evidence" value="ECO:0007669"/>
    <property type="project" value="TreeGrafter"/>
</dbReference>
<evidence type="ECO:0000256" key="3">
    <source>
        <dbReference type="ARBA" id="ARBA00022737"/>
    </source>
</evidence>
<dbReference type="Pfam" id="PF00397">
    <property type="entry name" value="WW"/>
    <property type="match status" value="1"/>
</dbReference>
<dbReference type="AlphaFoldDB" id="A0AAV2Z4E5"/>
<dbReference type="Pfam" id="PF00612">
    <property type="entry name" value="IQ"/>
    <property type="match status" value="3"/>
</dbReference>
<protein>
    <recommendedName>
        <fullName evidence="12">WW domain-containing protein</fullName>
    </recommendedName>
</protein>
<dbReference type="InterPro" id="IPR051185">
    <property type="entry name" value="ASPM"/>
</dbReference>
<dbReference type="InterPro" id="IPR036020">
    <property type="entry name" value="WW_dom_sf"/>
</dbReference>
<keyword evidence="5" id="KW-0479">Metal-binding</keyword>
<comment type="caution">
    <text evidence="10">The sequence shown here is derived from an EMBL/GenBank/DDBJ whole genome shotgun (WGS) entry which is preliminary data.</text>
</comment>
<dbReference type="SUPFAM" id="SSF51045">
    <property type="entry name" value="WW domain"/>
    <property type="match status" value="1"/>
</dbReference>
<evidence type="ECO:0000313" key="11">
    <source>
        <dbReference type="Proteomes" id="UP001146120"/>
    </source>
</evidence>
<dbReference type="SUPFAM" id="SSF52540">
    <property type="entry name" value="P-loop containing nucleoside triphosphate hydrolases"/>
    <property type="match status" value="1"/>
</dbReference>
<dbReference type="PROSITE" id="PS01159">
    <property type="entry name" value="WW_DOMAIN_1"/>
    <property type="match status" value="1"/>
</dbReference>
<feature type="compositionally biased region" description="Acidic residues" evidence="7">
    <location>
        <begin position="716"/>
        <end position="733"/>
    </location>
</feature>
<evidence type="ECO:0000256" key="1">
    <source>
        <dbReference type="ARBA" id="ARBA00004496"/>
    </source>
</evidence>
<feature type="domain" description="WW" evidence="8">
    <location>
        <begin position="739"/>
        <end position="766"/>
    </location>
</feature>
<evidence type="ECO:0000259" key="9">
    <source>
        <dbReference type="PROSITE" id="PS50119"/>
    </source>
</evidence>
<keyword evidence="5" id="KW-0862">Zinc</keyword>
<feature type="domain" description="B box-type" evidence="9">
    <location>
        <begin position="975"/>
        <end position="1022"/>
    </location>
</feature>
<dbReference type="SMART" id="SM00456">
    <property type="entry name" value="WW"/>
    <property type="match status" value="2"/>
</dbReference>
<dbReference type="PROSITE" id="PS50020">
    <property type="entry name" value="WW_DOMAIN_2"/>
    <property type="match status" value="1"/>
</dbReference>
<keyword evidence="6" id="KW-0175">Coiled coil</keyword>
<feature type="region of interest" description="Disordered" evidence="7">
    <location>
        <begin position="715"/>
        <end position="736"/>
    </location>
</feature>
<evidence type="ECO:0008006" key="12">
    <source>
        <dbReference type="Google" id="ProtNLM"/>
    </source>
</evidence>
<feature type="compositionally biased region" description="Basic and acidic residues" evidence="7">
    <location>
        <begin position="789"/>
        <end position="800"/>
    </location>
</feature>
<dbReference type="InterPro" id="IPR001202">
    <property type="entry name" value="WW_dom"/>
</dbReference>
<dbReference type="PROSITE" id="PS50119">
    <property type="entry name" value="ZF_BBOX"/>
    <property type="match status" value="1"/>
</dbReference>
<reference evidence="10" key="1">
    <citation type="submission" date="2022-11" db="EMBL/GenBank/DDBJ databases">
        <authorList>
            <person name="Morgan W.R."/>
            <person name="Tartar A."/>
        </authorList>
    </citation>
    <scope>NUCLEOTIDE SEQUENCE</scope>
    <source>
        <strain evidence="10">ARSEF 373</strain>
    </source>
</reference>
<comment type="subcellular location">
    <subcellularLocation>
        <location evidence="1">Cytoplasm</location>
    </subcellularLocation>
</comment>
<evidence type="ECO:0000256" key="6">
    <source>
        <dbReference type="SAM" id="Coils"/>
    </source>
</evidence>
<name>A0AAV2Z4E5_9STRA</name>
<feature type="compositionally biased region" description="Basic and acidic residues" evidence="7">
    <location>
        <begin position="766"/>
        <end position="777"/>
    </location>
</feature>
<keyword evidence="5" id="KW-0863">Zinc-finger</keyword>
<evidence type="ECO:0000256" key="5">
    <source>
        <dbReference type="PROSITE-ProRule" id="PRU00024"/>
    </source>
</evidence>
<dbReference type="GO" id="GO:0005516">
    <property type="term" value="F:calmodulin binding"/>
    <property type="evidence" value="ECO:0007669"/>
    <property type="project" value="UniProtKB-KW"/>
</dbReference>
<proteinExistence type="predicted"/>
<dbReference type="PANTHER" id="PTHR22706">
    <property type="entry name" value="ASSEMBLY FACTOR FOR SPINDLE MICROTUBULES"/>
    <property type="match status" value="1"/>
</dbReference>
<dbReference type="GO" id="GO:0000922">
    <property type="term" value="C:spindle pole"/>
    <property type="evidence" value="ECO:0007669"/>
    <property type="project" value="TreeGrafter"/>
</dbReference>
<dbReference type="GO" id="GO:0000278">
    <property type="term" value="P:mitotic cell cycle"/>
    <property type="evidence" value="ECO:0007669"/>
    <property type="project" value="TreeGrafter"/>
</dbReference>
<dbReference type="PROSITE" id="PS50096">
    <property type="entry name" value="IQ"/>
    <property type="match status" value="9"/>
</dbReference>
<organism evidence="10 11">
    <name type="scientific">Lagenidium giganteum</name>
    <dbReference type="NCBI Taxonomy" id="4803"/>
    <lineage>
        <taxon>Eukaryota</taxon>
        <taxon>Sar</taxon>
        <taxon>Stramenopiles</taxon>
        <taxon>Oomycota</taxon>
        <taxon>Peronosporomycetes</taxon>
        <taxon>Pythiales</taxon>
        <taxon>Pythiaceae</taxon>
    </lineage>
</organism>
<gene>
    <name evidence="10" type="ORF">N0F65_007694</name>
</gene>
<dbReference type="EMBL" id="DAKRPA010000061">
    <property type="protein sequence ID" value="DBA00565.1"/>
    <property type="molecule type" value="Genomic_DNA"/>
</dbReference>
<dbReference type="Gene3D" id="2.20.70.10">
    <property type="match status" value="1"/>
</dbReference>
<accession>A0AAV2Z4E5</accession>
<dbReference type="InterPro" id="IPR000048">
    <property type="entry name" value="IQ_motif_EF-hand-BS"/>
</dbReference>
<feature type="coiled-coil region" evidence="6">
    <location>
        <begin position="1145"/>
        <end position="1225"/>
    </location>
</feature>
<keyword evidence="2" id="KW-0963">Cytoplasm</keyword>
<dbReference type="GO" id="GO:0051295">
    <property type="term" value="P:establishment of meiotic spindle localization"/>
    <property type="evidence" value="ECO:0007669"/>
    <property type="project" value="TreeGrafter"/>
</dbReference>
<evidence type="ECO:0000259" key="8">
    <source>
        <dbReference type="PROSITE" id="PS50020"/>
    </source>
</evidence>
<evidence type="ECO:0000256" key="2">
    <source>
        <dbReference type="ARBA" id="ARBA00022490"/>
    </source>
</evidence>
<dbReference type="InterPro" id="IPR027417">
    <property type="entry name" value="P-loop_NTPase"/>
</dbReference>
<dbReference type="Proteomes" id="UP001146120">
    <property type="component" value="Unassembled WGS sequence"/>
</dbReference>